<dbReference type="PANTHER" id="PTHR45695:SF9">
    <property type="entry name" value="LEUCOKININ RECEPTOR"/>
    <property type="match status" value="1"/>
</dbReference>
<keyword evidence="5 9" id="KW-0472">Membrane</keyword>
<keyword evidence="3 9" id="KW-1133">Transmembrane helix</keyword>
<evidence type="ECO:0000313" key="12">
    <source>
        <dbReference type="Proteomes" id="UP000245119"/>
    </source>
</evidence>
<feature type="transmembrane region" description="Helical" evidence="9">
    <location>
        <begin position="44"/>
        <end position="69"/>
    </location>
</feature>
<protein>
    <recommendedName>
        <fullName evidence="10">G-protein coupled receptors family 1 profile domain-containing protein</fullName>
    </recommendedName>
</protein>
<evidence type="ECO:0000256" key="5">
    <source>
        <dbReference type="ARBA" id="ARBA00023136"/>
    </source>
</evidence>
<dbReference type="OrthoDB" id="6142583at2759"/>
<evidence type="ECO:0000256" key="1">
    <source>
        <dbReference type="ARBA" id="ARBA00004141"/>
    </source>
</evidence>
<comment type="caution">
    <text evidence="11">The sequence shown here is derived from an EMBL/GenBank/DDBJ whole genome shotgun (WGS) entry which is preliminary data.</text>
</comment>
<feature type="transmembrane region" description="Helical" evidence="9">
    <location>
        <begin position="6"/>
        <end position="32"/>
    </location>
</feature>
<reference evidence="11 12" key="1">
    <citation type="submission" date="2018-04" db="EMBL/GenBank/DDBJ databases">
        <title>The genome of golden apple snail Pomacea canaliculata provides insight into stress tolerance and invasive adaptation.</title>
        <authorList>
            <person name="Liu C."/>
            <person name="Liu B."/>
            <person name="Ren Y."/>
            <person name="Zhang Y."/>
            <person name="Wang H."/>
            <person name="Li S."/>
            <person name="Jiang F."/>
            <person name="Yin L."/>
            <person name="Zhang G."/>
            <person name="Qian W."/>
            <person name="Fan W."/>
        </authorList>
    </citation>
    <scope>NUCLEOTIDE SEQUENCE [LARGE SCALE GENOMIC DNA]</scope>
    <source>
        <strain evidence="11">SZHN2017</strain>
        <tissue evidence="11">Muscle</tissue>
    </source>
</reference>
<keyword evidence="7" id="KW-0807">Transducer</keyword>
<feature type="compositionally biased region" description="Polar residues" evidence="8">
    <location>
        <begin position="299"/>
        <end position="319"/>
    </location>
</feature>
<name>A0A2T7NEX3_POMCA</name>
<evidence type="ECO:0000256" key="4">
    <source>
        <dbReference type="ARBA" id="ARBA00023040"/>
    </source>
</evidence>
<feature type="transmembrane region" description="Helical" evidence="9">
    <location>
        <begin position="89"/>
        <end position="112"/>
    </location>
</feature>
<dbReference type="Pfam" id="PF00001">
    <property type="entry name" value="7tm_1"/>
    <property type="match status" value="1"/>
</dbReference>
<proteinExistence type="predicted"/>
<evidence type="ECO:0000256" key="3">
    <source>
        <dbReference type="ARBA" id="ARBA00022989"/>
    </source>
</evidence>
<organism evidence="11 12">
    <name type="scientific">Pomacea canaliculata</name>
    <name type="common">Golden apple snail</name>
    <dbReference type="NCBI Taxonomy" id="400727"/>
    <lineage>
        <taxon>Eukaryota</taxon>
        <taxon>Metazoa</taxon>
        <taxon>Spiralia</taxon>
        <taxon>Lophotrochozoa</taxon>
        <taxon>Mollusca</taxon>
        <taxon>Gastropoda</taxon>
        <taxon>Caenogastropoda</taxon>
        <taxon>Architaenioglossa</taxon>
        <taxon>Ampullarioidea</taxon>
        <taxon>Ampullariidae</taxon>
        <taxon>Pomacea</taxon>
    </lineage>
</organism>
<dbReference type="PANTHER" id="PTHR45695">
    <property type="entry name" value="LEUCOKININ RECEPTOR-RELATED"/>
    <property type="match status" value="1"/>
</dbReference>
<feature type="region of interest" description="Disordered" evidence="8">
    <location>
        <begin position="299"/>
        <end position="333"/>
    </location>
</feature>
<dbReference type="InterPro" id="IPR000276">
    <property type="entry name" value="GPCR_Rhodpsn"/>
</dbReference>
<feature type="transmembrane region" description="Helical" evidence="9">
    <location>
        <begin position="195"/>
        <end position="213"/>
    </location>
</feature>
<dbReference type="SUPFAM" id="SSF81321">
    <property type="entry name" value="Family A G protein-coupled receptor-like"/>
    <property type="match status" value="1"/>
</dbReference>
<evidence type="ECO:0000259" key="10">
    <source>
        <dbReference type="PROSITE" id="PS50262"/>
    </source>
</evidence>
<feature type="transmembrane region" description="Helical" evidence="9">
    <location>
        <begin position="124"/>
        <end position="146"/>
    </location>
</feature>
<keyword evidence="12" id="KW-1185">Reference proteome</keyword>
<evidence type="ECO:0000256" key="6">
    <source>
        <dbReference type="ARBA" id="ARBA00023170"/>
    </source>
</evidence>
<dbReference type="PROSITE" id="PS50262">
    <property type="entry name" value="G_PROTEIN_RECEP_F1_2"/>
    <property type="match status" value="1"/>
</dbReference>
<dbReference type="CDD" id="cd00637">
    <property type="entry name" value="7tm_classA_rhodopsin-like"/>
    <property type="match status" value="1"/>
</dbReference>
<dbReference type="InterPro" id="IPR017452">
    <property type="entry name" value="GPCR_Rhodpsn_7TM"/>
</dbReference>
<accession>A0A2T7NEX3</accession>
<dbReference type="GO" id="GO:0004930">
    <property type="term" value="F:G protein-coupled receptor activity"/>
    <property type="evidence" value="ECO:0007669"/>
    <property type="project" value="UniProtKB-KW"/>
</dbReference>
<evidence type="ECO:0000256" key="2">
    <source>
        <dbReference type="ARBA" id="ARBA00022692"/>
    </source>
</evidence>
<dbReference type="GO" id="GO:0005886">
    <property type="term" value="C:plasma membrane"/>
    <property type="evidence" value="ECO:0007669"/>
    <property type="project" value="TreeGrafter"/>
</dbReference>
<comment type="subcellular location">
    <subcellularLocation>
        <location evidence="1">Membrane</location>
        <topology evidence="1">Multi-pass membrane protein</topology>
    </subcellularLocation>
</comment>
<sequence length="333" mass="37004">MTQVDILTQDVLVACIMVGLTAVVGVLGNGLMLRALVLYPNLRIDLFILLSSVAVSDVLCLVVAVPRHIINLTESVEPVTDLWCKASKYLEIGAGFVSAYHLVVLAVLRAILLTSRGHNPPTVCQTLTCAVVLWVVALLGAVPFLLNEMDEDGFCHYTPGADITKDLHDHVIYLLTYLVGKRYFEDSYSYREKRISRLVTVIIVVFALCQLPYRAVDLHLSYREREAERSEHLPEADTFESLYIARNYLLCLLMADKAARPVIYSKLAPDLAQAFDEVINCTLCSRYYTKGRRPVGAISHTTRLPSTASEAPLTGSTDNTDNKRDEASEIIQL</sequence>
<evidence type="ECO:0000256" key="8">
    <source>
        <dbReference type="SAM" id="MobiDB-lite"/>
    </source>
</evidence>
<dbReference type="Proteomes" id="UP000245119">
    <property type="component" value="Linkage Group LG13"/>
</dbReference>
<evidence type="ECO:0000313" key="11">
    <source>
        <dbReference type="EMBL" id="PVD19737.1"/>
    </source>
</evidence>
<dbReference type="AlphaFoldDB" id="A0A2T7NEX3"/>
<keyword evidence="4" id="KW-0297">G-protein coupled receptor</keyword>
<keyword evidence="2 9" id="KW-0812">Transmembrane</keyword>
<dbReference type="Gene3D" id="1.20.1070.10">
    <property type="entry name" value="Rhodopsin 7-helix transmembrane proteins"/>
    <property type="match status" value="2"/>
</dbReference>
<gene>
    <name evidence="11" type="ORF">C0Q70_20228</name>
</gene>
<evidence type="ECO:0000256" key="9">
    <source>
        <dbReference type="SAM" id="Phobius"/>
    </source>
</evidence>
<dbReference type="EMBL" id="PZQS01000013">
    <property type="protein sequence ID" value="PVD19737.1"/>
    <property type="molecule type" value="Genomic_DNA"/>
</dbReference>
<feature type="domain" description="G-protein coupled receptors family 1 profile" evidence="10">
    <location>
        <begin position="28"/>
        <end position="264"/>
    </location>
</feature>
<dbReference type="PRINTS" id="PR00237">
    <property type="entry name" value="GPCRRHODOPSN"/>
</dbReference>
<keyword evidence="6" id="KW-0675">Receptor</keyword>
<evidence type="ECO:0000256" key="7">
    <source>
        <dbReference type="ARBA" id="ARBA00023224"/>
    </source>
</evidence>